<gene>
    <name evidence="1" type="ORF">ACFQMN_18170</name>
</gene>
<proteinExistence type="predicted"/>
<dbReference type="Proteomes" id="UP001596494">
    <property type="component" value="Unassembled WGS sequence"/>
</dbReference>
<dbReference type="RefSeq" id="WP_289215156.1">
    <property type="nucleotide sequence ID" value="NZ_JAPVRC010000002.1"/>
</dbReference>
<keyword evidence="2" id="KW-1185">Reference proteome</keyword>
<organism evidence="1 2">
    <name type="scientific">Halobacillus campisalis</name>
    <dbReference type="NCBI Taxonomy" id="435909"/>
    <lineage>
        <taxon>Bacteria</taxon>
        <taxon>Bacillati</taxon>
        <taxon>Bacillota</taxon>
        <taxon>Bacilli</taxon>
        <taxon>Bacillales</taxon>
        <taxon>Bacillaceae</taxon>
        <taxon>Halobacillus</taxon>
    </lineage>
</organism>
<comment type="caution">
    <text evidence="1">The sequence shown here is derived from an EMBL/GenBank/DDBJ whole genome shotgun (WGS) entry which is preliminary data.</text>
</comment>
<accession>A0ABW2K9K1</accession>
<sequence length="101" mass="11420">MKQDAEIKRALLDKVEGMDIEKKSPGELSEEMESQDVYTYNFSNEGELSKGSEGDYSFAVLEDGRFLMPESPEQAGTLSYQSKEKHPELLNEINHLVDIGF</sequence>
<evidence type="ECO:0000313" key="2">
    <source>
        <dbReference type="Proteomes" id="UP001596494"/>
    </source>
</evidence>
<name>A0ABW2K9K1_9BACI</name>
<protein>
    <submittedName>
        <fullName evidence="1">Uncharacterized protein</fullName>
    </submittedName>
</protein>
<reference evidence="2" key="1">
    <citation type="journal article" date="2019" name="Int. J. Syst. Evol. Microbiol.">
        <title>The Global Catalogue of Microorganisms (GCM) 10K type strain sequencing project: providing services to taxonomists for standard genome sequencing and annotation.</title>
        <authorList>
            <consortium name="The Broad Institute Genomics Platform"/>
            <consortium name="The Broad Institute Genome Sequencing Center for Infectious Disease"/>
            <person name="Wu L."/>
            <person name="Ma J."/>
        </authorList>
    </citation>
    <scope>NUCLEOTIDE SEQUENCE [LARGE SCALE GENOMIC DNA]</scope>
    <source>
        <strain evidence="2">CCUG 73951</strain>
    </source>
</reference>
<evidence type="ECO:0000313" key="1">
    <source>
        <dbReference type="EMBL" id="MFC7322795.1"/>
    </source>
</evidence>
<dbReference type="EMBL" id="JBHTBY010000017">
    <property type="protein sequence ID" value="MFC7322795.1"/>
    <property type="molecule type" value="Genomic_DNA"/>
</dbReference>